<protein>
    <submittedName>
        <fullName evidence="1">Uncharacterized protein</fullName>
    </submittedName>
</protein>
<dbReference type="EMBL" id="LVYD01000074">
    <property type="protein sequence ID" value="OQP59658.1"/>
    <property type="molecule type" value="Genomic_DNA"/>
</dbReference>
<name>A0A1V9FMU5_9BACT</name>
<proteinExistence type="predicted"/>
<dbReference type="STRING" id="1703345.A3860_36425"/>
<comment type="caution">
    <text evidence="1">The sequence shown here is derived from an EMBL/GenBank/DDBJ whole genome shotgun (WGS) entry which is preliminary data.</text>
</comment>
<organism evidence="1 2">
    <name type="scientific">Niastella vici</name>
    <dbReference type="NCBI Taxonomy" id="1703345"/>
    <lineage>
        <taxon>Bacteria</taxon>
        <taxon>Pseudomonadati</taxon>
        <taxon>Bacteroidota</taxon>
        <taxon>Chitinophagia</taxon>
        <taxon>Chitinophagales</taxon>
        <taxon>Chitinophagaceae</taxon>
        <taxon>Niastella</taxon>
    </lineage>
</organism>
<dbReference type="RefSeq" id="WP_081154270.1">
    <property type="nucleotide sequence ID" value="NZ_LVYD01000074.1"/>
</dbReference>
<evidence type="ECO:0000313" key="2">
    <source>
        <dbReference type="Proteomes" id="UP000192796"/>
    </source>
</evidence>
<evidence type="ECO:0000313" key="1">
    <source>
        <dbReference type="EMBL" id="OQP59658.1"/>
    </source>
</evidence>
<sequence length="60" mass="6789">MFNPAKIGSGVQADYWCYYRIPAAYIAEPGQEYRLAFSFRLPNADGTYNITIKTVGGHRK</sequence>
<gene>
    <name evidence="1" type="ORF">A3860_36425</name>
</gene>
<dbReference type="AlphaFoldDB" id="A0A1V9FMU5"/>
<reference evidence="1 2" key="1">
    <citation type="submission" date="2016-03" db="EMBL/GenBank/DDBJ databases">
        <title>Niastella vici sp. nov., isolated from farmland soil.</title>
        <authorList>
            <person name="Chen L."/>
            <person name="Wang D."/>
            <person name="Yang S."/>
            <person name="Wang G."/>
        </authorList>
    </citation>
    <scope>NUCLEOTIDE SEQUENCE [LARGE SCALE GENOMIC DNA]</scope>
    <source>
        <strain evidence="1 2">DJ57</strain>
    </source>
</reference>
<keyword evidence="2" id="KW-1185">Reference proteome</keyword>
<dbReference type="Proteomes" id="UP000192796">
    <property type="component" value="Unassembled WGS sequence"/>
</dbReference>
<accession>A0A1V9FMU5</accession>